<dbReference type="AlphaFoldDB" id="A0A7J6KSU5"/>
<evidence type="ECO:0000313" key="2">
    <source>
        <dbReference type="Proteomes" id="UP000570595"/>
    </source>
</evidence>
<protein>
    <submittedName>
        <fullName evidence="1">Uncharacterized protein</fullName>
    </submittedName>
</protein>
<evidence type="ECO:0000313" key="1">
    <source>
        <dbReference type="EMBL" id="KAF4649611.1"/>
    </source>
</evidence>
<sequence>MLCIIAYRGDGSVVGGGLGKQPFILPTLAMDPPDCINASFYHPSPSDNCYFVRMNGTLVNAGLLIQSPLYPNTRPWPANLELFVVLTTESRTPVDIGAFGQGETPLGLDLISGIKVEVLYYVPLFWRLRGGTKTKGGFEMEFPAHLNATVTVPYMGTVSTTLGIQNVLAFVSSTGQSHHLISNVVTEGTAGTLSAKVTLFVEIASVSLIHWHFVSYISIEISGSKDGLYINYKNRLPLFQKSL</sequence>
<name>A0A7J6KSU5_PEROL</name>
<dbReference type="EMBL" id="JABAHT010001262">
    <property type="protein sequence ID" value="KAF4649611.1"/>
    <property type="molecule type" value="Genomic_DNA"/>
</dbReference>
<accession>A0A7J6KSU5</accession>
<organism evidence="1 2">
    <name type="scientific">Perkinsus olseni</name>
    <name type="common">Perkinsus atlanticus</name>
    <dbReference type="NCBI Taxonomy" id="32597"/>
    <lineage>
        <taxon>Eukaryota</taxon>
        <taxon>Sar</taxon>
        <taxon>Alveolata</taxon>
        <taxon>Perkinsozoa</taxon>
        <taxon>Perkinsea</taxon>
        <taxon>Perkinsida</taxon>
        <taxon>Perkinsidae</taxon>
        <taxon>Perkinsus</taxon>
    </lineage>
</organism>
<dbReference type="Proteomes" id="UP000570595">
    <property type="component" value="Unassembled WGS sequence"/>
</dbReference>
<proteinExistence type="predicted"/>
<reference evidence="1 2" key="1">
    <citation type="submission" date="2020-04" db="EMBL/GenBank/DDBJ databases">
        <title>Perkinsus olseni comparative genomics.</title>
        <authorList>
            <person name="Bogema D.R."/>
        </authorList>
    </citation>
    <scope>NUCLEOTIDE SEQUENCE [LARGE SCALE GENOMIC DNA]</scope>
    <source>
        <strain evidence="1">ATCC PRA-179</strain>
    </source>
</reference>
<gene>
    <name evidence="1" type="ORF">FOZ61_001146</name>
</gene>
<comment type="caution">
    <text evidence="1">The sequence shown here is derived from an EMBL/GenBank/DDBJ whole genome shotgun (WGS) entry which is preliminary data.</text>
</comment>
<dbReference type="OrthoDB" id="10471691at2759"/>